<feature type="domain" description="Peptidase S9 prolyl oligopeptidase catalytic" evidence="19">
    <location>
        <begin position="570"/>
        <end position="771"/>
    </location>
</feature>
<evidence type="ECO:0000256" key="8">
    <source>
        <dbReference type="ARBA" id="ARBA00022438"/>
    </source>
</evidence>
<evidence type="ECO:0000256" key="7">
    <source>
        <dbReference type="ARBA" id="ARBA00014118"/>
    </source>
</evidence>
<feature type="signal peptide" evidence="18">
    <location>
        <begin position="1"/>
        <end position="17"/>
    </location>
</feature>
<evidence type="ECO:0000256" key="16">
    <source>
        <dbReference type="ARBA" id="ARBA00030567"/>
    </source>
</evidence>
<comment type="function">
    <text evidence="2">Type IV dipeptidyl-peptidase which removes N-terminal dipeptides sequentially from polypeptides having unsubstituted N-termini provided that the penultimate residue is proline.</text>
</comment>
<dbReference type="GeneID" id="87888826"/>
<evidence type="ECO:0000256" key="13">
    <source>
        <dbReference type="ARBA" id="ARBA00022801"/>
    </source>
</evidence>
<dbReference type="InterPro" id="IPR001375">
    <property type="entry name" value="Peptidase_S9_cat"/>
</dbReference>
<dbReference type="PANTHER" id="PTHR11731">
    <property type="entry name" value="PROTEASE FAMILY S9B,C DIPEPTIDYL-PEPTIDASE IV-RELATED"/>
    <property type="match status" value="1"/>
</dbReference>
<feature type="region of interest" description="Disordered" evidence="17">
    <location>
        <begin position="780"/>
        <end position="804"/>
    </location>
</feature>
<evidence type="ECO:0000256" key="11">
    <source>
        <dbReference type="ARBA" id="ARBA00022670"/>
    </source>
</evidence>
<dbReference type="Gene3D" id="3.40.50.1820">
    <property type="entry name" value="alpha/beta hydrolase"/>
    <property type="match status" value="1"/>
</dbReference>
<evidence type="ECO:0000256" key="9">
    <source>
        <dbReference type="ARBA" id="ARBA00022525"/>
    </source>
</evidence>
<keyword evidence="15" id="KW-0325">Glycoprotein</keyword>
<evidence type="ECO:0000256" key="5">
    <source>
        <dbReference type="ARBA" id="ARBA00006150"/>
    </source>
</evidence>
<evidence type="ECO:0000256" key="14">
    <source>
        <dbReference type="ARBA" id="ARBA00022825"/>
    </source>
</evidence>
<evidence type="ECO:0000259" key="20">
    <source>
        <dbReference type="Pfam" id="PF00930"/>
    </source>
</evidence>
<dbReference type="PANTHER" id="PTHR11731:SF162">
    <property type="entry name" value="DIPEPTIDYL PEPTIDASE 4-RELATED"/>
    <property type="match status" value="1"/>
</dbReference>
<keyword evidence="13" id="KW-0378">Hydrolase</keyword>
<dbReference type="Pfam" id="PF00326">
    <property type="entry name" value="Peptidase_S9"/>
    <property type="match status" value="1"/>
</dbReference>
<dbReference type="Pfam" id="PF00930">
    <property type="entry name" value="DPPIV_N"/>
    <property type="match status" value="1"/>
</dbReference>
<keyword evidence="12 18" id="KW-0732">Signal</keyword>
<evidence type="ECO:0000256" key="4">
    <source>
        <dbReference type="ARBA" id="ARBA00004613"/>
    </source>
</evidence>
<dbReference type="AlphaFoldDB" id="A0AAJ0LYQ8"/>
<dbReference type="GO" id="GO:0005886">
    <property type="term" value="C:plasma membrane"/>
    <property type="evidence" value="ECO:0007669"/>
    <property type="project" value="TreeGrafter"/>
</dbReference>
<evidence type="ECO:0000256" key="6">
    <source>
        <dbReference type="ARBA" id="ARBA00012062"/>
    </source>
</evidence>
<dbReference type="RefSeq" id="XP_062718421.1">
    <property type="nucleotide sequence ID" value="XM_062869997.1"/>
</dbReference>
<dbReference type="SUPFAM" id="SSF53474">
    <property type="entry name" value="alpha/beta-Hydrolases"/>
    <property type="match status" value="1"/>
</dbReference>
<accession>A0AAJ0LYQ8</accession>
<evidence type="ECO:0000256" key="1">
    <source>
        <dbReference type="ARBA" id="ARBA00001257"/>
    </source>
</evidence>
<dbReference type="InterPro" id="IPR050278">
    <property type="entry name" value="Serine_Prot_S9B/DPPIV"/>
</dbReference>
<evidence type="ECO:0000256" key="12">
    <source>
        <dbReference type="ARBA" id="ARBA00022729"/>
    </source>
</evidence>
<dbReference type="GO" id="GO:0004177">
    <property type="term" value="F:aminopeptidase activity"/>
    <property type="evidence" value="ECO:0007669"/>
    <property type="project" value="UniProtKB-KW"/>
</dbReference>
<evidence type="ECO:0000256" key="3">
    <source>
        <dbReference type="ARBA" id="ARBA00004576"/>
    </source>
</evidence>
<dbReference type="GO" id="GO:0005774">
    <property type="term" value="C:vacuolar membrane"/>
    <property type="evidence" value="ECO:0007669"/>
    <property type="project" value="UniProtKB-SubCell"/>
</dbReference>
<reference evidence="21" key="2">
    <citation type="submission" date="2023-06" db="EMBL/GenBank/DDBJ databases">
        <authorList>
            <consortium name="Lawrence Berkeley National Laboratory"/>
            <person name="Mondo S.J."/>
            <person name="Hensen N."/>
            <person name="Bonometti L."/>
            <person name="Westerberg I."/>
            <person name="Brannstrom I.O."/>
            <person name="Guillou S."/>
            <person name="Cros-Aarteil S."/>
            <person name="Calhoun S."/>
            <person name="Haridas S."/>
            <person name="Kuo A."/>
            <person name="Pangilinan J."/>
            <person name="Riley R."/>
            <person name="Labutti K."/>
            <person name="Andreopoulos B."/>
            <person name="Lipzen A."/>
            <person name="Chen C."/>
            <person name="Yanf M."/>
            <person name="Daum C."/>
            <person name="Ng V."/>
            <person name="Clum A."/>
            <person name="Steindorff A."/>
            <person name="Ohm R."/>
            <person name="Martin F."/>
            <person name="Silar P."/>
            <person name="Natvig D."/>
            <person name="Lalanne C."/>
            <person name="Gautier V."/>
            <person name="Ament-Velasquez S.L."/>
            <person name="Kruys A."/>
            <person name="Hutchinson M.I."/>
            <person name="Powell A.J."/>
            <person name="Barry K."/>
            <person name="Miller A.N."/>
            <person name="Grigoriev I.V."/>
            <person name="Debuchy R."/>
            <person name="Gladieux P."/>
            <person name="Thoren M.H."/>
            <person name="Johannesson H."/>
        </authorList>
    </citation>
    <scope>NUCLEOTIDE SEQUENCE</scope>
    <source>
        <strain evidence="21">CBS 333.67</strain>
    </source>
</reference>
<organism evidence="21 22">
    <name type="scientific">Chaetomium strumarium</name>
    <dbReference type="NCBI Taxonomy" id="1170767"/>
    <lineage>
        <taxon>Eukaryota</taxon>
        <taxon>Fungi</taxon>
        <taxon>Dikarya</taxon>
        <taxon>Ascomycota</taxon>
        <taxon>Pezizomycotina</taxon>
        <taxon>Sordariomycetes</taxon>
        <taxon>Sordariomycetidae</taxon>
        <taxon>Sordariales</taxon>
        <taxon>Chaetomiaceae</taxon>
        <taxon>Chaetomium</taxon>
    </lineage>
</organism>
<dbReference type="GO" id="GO:0008236">
    <property type="term" value="F:serine-type peptidase activity"/>
    <property type="evidence" value="ECO:0007669"/>
    <property type="project" value="UniProtKB-KW"/>
</dbReference>
<keyword evidence="11" id="KW-0645">Protease</keyword>
<comment type="catalytic activity">
    <reaction evidence="1">
        <text>Release of an N-terminal dipeptide, Xaa-Yaa-|-Zaa-, from a polypeptide, preferentially when Yaa is Pro, provided Zaa is neither Pro nor hydroxyproline.</text>
        <dbReference type="EC" id="3.4.14.5"/>
    </reaction>
</comment>
<proteinExistence type="inferred from homology"/>
<evidence type="ECO:0000256" key="2">
    <source>
        <dbReference type="ARBA" id="ARBA00002218"/>
    </source>
</evidence>
<evidence type="ECO:0000256" key="18">
    <source>
        <dbReference type="SAM" id="SignalP"/>
    </source>
</evidence>
<gene>
    <name evidence="21" type="ORF">B0T15DRAFT_543514</name>
</gene>
<reference evidence="21" key="1">
    <citation type="journal article" date="2023" name="Mol. Phylogenet. Evol.">
        <title>Genome-scale phylogeny and comparative genomics of the fungal order Sordariales.</title>
        <authorList>
            <person name="Hensen N."/>
            <person name="Bonometti L."/>
            <person name="Westerberg I."/>
            <person name="Brannstrom I.O."/>
            <person name="Guillou S."/>
            <person name="Cros-Aarteil S."/>
            <person name="Calhoun S."/>
            <person name="Haridas S."/>
            <person name="Kuo A."/>
            <person name="Mondo S."/>
            <person name="Pangilinan J."/>
            <person name="Riley R."/>
            <person name="LaButti K."/>
            <person name="Andreopoulos B."/>
            <person name="Lipzen A."/>
            <person name="Chen C."/>
            <person name="Yan M."/>
            <person name="Daum C."/>
            <person name="Ng V."/>
            <person name="Clum A."/>
            <person name="Steindorff A."/>
            <person name="Ohm R.A."/>
            <person name="Martin F."/>
            <person name="Silar P."/>
            <person name="Natvig D.O."/>
            <person name="Lalanne C."/>
            <person name="Gautier V."/>
            <person name="Ament-Velasquez S.L."/>
            <person name="Kruys A."/>
            <person name="Hutchinson M.I."/>
            <person name="Powell A.J."/>
            <person name="Barry K."/>
            <person name="Miller A.N."/>
            <person name="Grigoriev I.V."/>
            <person name="Debuchy R."/>
            <person name="Gladieux P."/>
            <person name="Hiltunen Thoren M."/>
            <person name="Johannesson H."/>
        </authorList>
    </citation>
    <scope>NUCLEOTIDE SEQUENCE</scope>
    <source>
        <strain evidence="21">CBS 333.67</strain>
    </source>
</reference>
<dbReference type="GO" id="GO:0005576">
    <property type="term" value="C:extracellular region"/>
    <property type="evidence" value="ECO:0007669"/>
    <property type="project" value="UniProtKB-SubCell"/>
</dbReference>
<dbReference type="FunFam" id="3.40.50.1820:FF:000003">
    <property type="entry name" value="Dipeptidyl peptidase 4"/>
    <property type="match status" value="1"/>
</dbReference>
<dbReference type="GO" id="GO:0006508">
    <property type="term" value="P:proteolysis"/>
    <property type="evidence" value="ECO:0007669"/>
    <property type="project" value="UniProtKB-KW"/>
</dbReference>
<evidence type="ECO:0000256" key="17">
    <source>
        <dbReference type="SAM" id="MobiDB-lite"/>
    </source>
</evidence>
<dbReference type="GO" id="GO:0008239">
    <property type="term" value="F:dipeptidyl-peptidase activity"/>
    <property type="evidence" value="ECO:0007669"/>
    <property type="project" value="UniProtKB-EC"/>
</dbReference>
<dbReference type="InterPro" id="IPR029058">
    <property type="entry name" value="AB_hydrolase_fold"/>
</dbReference>
<evidence type="ECO:0000313" key="22">
    <source>
        <dbReference type="Proteomes" id="UP001273166"/>
    </source>
</evidence>
<name>A0AAJ0LYQ8_9PEZI</name>
<dbReference type="EC" id="3.4.14.5" evidence="6"/>
<feature type="chain" id="PRO_5042496894" description="Probable dipeptidyl-aminopeptidase B" evidence="18">
    <location>
        <begin position="18"/>
        <end position="804"/>
    </location>
</feature>
<evidence type="ECO:0000259" key="19">
    <source>
        <dbReference type="Pfam" id="PF00326"/>
    </source>
</evidence>
<dbReference type="Gene3D" id="2.140.10.30">
    <property type="entry name" value="Dipeptidylpeptidase IV, N-terminal domain"/>
    <property type="match status" value="1"/>
</dbReference>
<evidence type="ECO:0000313" key="21">
    <source>
        <dbReference type="EMBL" id="KAK3302641.1"/>
    </source>
</evidence>
<dbReference type="Proteomes" id="UP001273166">
    <property type="component" value="Unassembled WGS sequence"/>
</dbReference>
<evidence type="ECO:0000256" key="10">
    <source>
        <dbReference type="ARBA" id="ARBA00022554"/>
    </source>
</evidence>
<keyword evidence="22" id="KW-1185">Reference proteome</keyword>
<dbReference type="InterPro" id="IPR002469">
    <property type="entry name" value="Peptidase_S9B_N"/>
</dbReference>
<sequence>MRNFLSVCLAAAAVVKAIEPPRYPHQPTGNGTKLLTYNVTTGGELSVSTTSVTWVKSQHDGDFITKADDGSLVFENVVSGNRTTFLSADMIPAGYWDYKISTDQSKILWAVNYTKQYRHSYFANYLVQDVATGQTESLVKDSKADIQFATWNPASSSQIAFVQGSNLFIWENGTTSQITTNGGPDMFNGVPDWVYEEEVFGSNSALWYSPDGAYVAFLSFNETGVETFTVPYYMNNQPVPPPYPRELKLRYPKVGTKNPTVSLHLLDVAARSSAQLSIDAWPADDLIIGEVAWVTEGHDKLIYRAFNRIQDHEKLVLVDTETQGSTVTRERDGSDGWLDNNLAITYIGPLKSKAGTRGDKDHNKKDRYYLDMSDISGWNHLYLFSLDGKTNITLTSGDWEVASIAKVDTARGLVYYTSTEHHPTERHLYSVSYLTGTKTPLVDPSIPAVWAASFSAHAGFYILRYAGPDVPYQELYSITNPASPIRTINSNAALHAALQAYRLPNITYLDLPHPSVPGATLSAMLRLPANFNFDDPSKKSKGKKKKYPVLLTPYGGPGAQEVTKAFQPLDWNAYIASDPELEYATLTVDNRGTGFRGRAFRAAVAGRLGELEAQDQIWAAKWLMTTSETGVEWVDKERVGIWGWSYGGYLTAKVVEVGDPAIAFGIATAPVADWRLYDSVYTERYMKGLEGNEVGYNASAVRRADGFKGLRGKFSLQHGTGDDNVHFQNSAALADLLMGAGVGPDRLAVTFFADSDHGIRYHGQNAFVYKQLSERLLEEKRREGGGRGHQWSRRKGTSSRAWRG</sequence>
<keyword evidence="10" id="KW-0926">Vacuole</keyword>
<keyword evidence="14" id="KW-0720">Serine protease</keyword>
<comment type="caution">
    <text evidence="21">The sequence shown here is derived from an EMBL/GenBank/DDBJ whole genome shotgun (WGS) entry which is preliminary data.</text>
</comment>
<protein>
    <recommendedName>
        <fullName evidence="7">Probable dipeptidyl-aminopeptidase B</fullName>
        <ecNumber evidence="6">3.4.14.5</ecNumber>
    </recommendedName>
    <alternativeName>
        <fullName evidence="16">Dipeptidyl peptidase IV</fullName>
    </alternativeName>
</protein>
<keyword evidence="8" id="KW-0031">Aminopeptidase</keyword>
<keyword evidence="9" id="KW-0964">Secreted</keyword>
<comment type="subcellular location">
    <subcellularLocation>
        <location evidence="4">Secreted</location>
    </subcellularLocation>
    <subcellularLocation>
        <location evidence="3">Vacuole membrane</location>
        <topology evidence="3">Single-pass type II membrane protein</topology>
    </subcellularLocation>
</comment>
<dbReference type="EMBL" id="JAUDZG010000007">
    <property type="protein sequence ID" value="KAK3302641.1"/>
    <property type="molecule type" value="Genomic_DNA"/>
</dbReference>
<evidence type="ECO:0000256" key="15">
    <source>
        <dbReference type="ARBA" id="ARBA00023180"/>
    </source>
</evidence>
<feature type="domain" description="Dipeptidylpeptidase IV N-terminal" evidence="20">
    <location>
        <begin position="101"/>
        <end position="472"/>
    </location>
</feature>
<dbReference type="SUPFAM" id="SSF82171">
    <property type="entry name" value="DPP6 N-terminal domain-like"/>
    <property type="match status" value="1"/>
</dbReference>
<feature type="compositionally biased region" description="Basic residues" evidence="17">
    <location>
        <begin position="790"/>
        <end position="804"/>
    </location>
</feature>
<comment type="similarity">
    <text evidence="5">Belongs to the peptidase S9B family.</text>
</comment>